<feature type="region of interest" description="Disordered" evidence="1">
    <location>
        <begin position="64"/>
        <end position="88"/>
    </location>
</feature>
<evidence type="ECO:0000313" key="3">
    <source>
        <dbReference type="Proteomes" id="UP000886653"/>
    </source>
</evidence>
<sequence length="88" mass="9539">MGSNNAHIGGLQEKPVSKNVVTGSSLRLADHARTISEEPVTTFIETTVLPPVEIWLYFFTPPARSIPSSSTLRRELPNGPGARGDRNP</sequence>
<comment type="caution">
    <text evidence="2">The sequence shown here is derived from an EMBL/GenBank/DDBJ whole genome shotgun (WGS) entry which is preliminary data.</text>
</comment>
<gene>
    <name evidence="2" type="ORF">CROQUDRAFT_105342</name>
</gene>
<organism evidence="2 3">
    <name type="scientific">Cronartium quercuum f. sp. fusiforme G11</name>
    <dbReference type="NCBI Taxonomy" id="708437"/>
    <lineage>
        <taxon>Eukaryota</taxon>
        <taxon>Fungi</taxon>
        <taxon>Dikarya</taxon>
        <taxon>Basidiomycota</taxon>
        <taxon>Pucciniomycotina</taxon>
        <taxon>Pucciniomycetes</taxon>
        <taxon>Pucciniales</taxon>
        <taxon>Coleosporiaceae</taxon>
        <taxon>Cronartium</taxon>
    </lineage>
</organism>
<reference evidence="2" key="1">
    <citation type="submission" date="2013-11" db="EMBL/GenBank/DDBJ databases">
        <title>Genome sequence of the fusiform rust pathogen reveals effectors for host alternation and coevolution with pine.</title>
        <authorList>
            <consortium name="DOE Joint Genome Institute"/>
            <person name="Smith K."/>
            <person name="Pendleton A."/>
            <person name="Kubisiak T."/>
            <person name="Anderson C."/>
            <person name="Salamov A."/>
            <person name="Aerts A."/>
            <person name="Riley R."/>
            <person name="Clum A."/>
            <person name="Lindquist E."/>
            <person name="Ence D."/>
            <person name="Campbell M."/>
            <person name="Kronenberg Z."/>
            <person name="Feau N."/>
            <person name="Dhillon B."/>
            <person name="Hamelin R."/>
            <person name="Burleigh J."/>
            <person name="Smith J."/>
            <person name="Yandell M."/>
            <person name="Nelson C."/>
            <person name="Grigoriev I."/>
            <person name="Davis J."/>
        </authorList>
    </citation>
    <scope>NUCLEOTIDE SEQUENCE</scope>
    <source>
        <strain evidence="2">G11</strain>
    </source>
</reference>
<evidence type="ECO:0000313" key="2">
    <source>
        <dbReference type="EMBL" id="KAG0149001.1"/>
    </source>
</evidence>
<dbReference type="AlphaFoldDB" id="A0A9P6TE10"/>
<keyword evidence="3" id="KW-1185">Reference proteome</keyword>
<accession>A0A9P6TE10</accession>
<proteinExistence type="predicted"/>
<dbReference type="EMBL" id="MU167231">
    <property type="protein sequence ID" value="KAG0149001.1"/>
    <property type="molecule type" value="Genomic_DNA"/>
</dbReference>
<dbReference type="Proteomes" id="UP000886653">
    <property type="component" value="Unassembled WGS sequence"/>
</dbReference>
<protein>
    <submittedName>
        <fullName evidence="2">Uncharacterized protein</fullName>
    </submittedName>
</protein>
<evidence type="ECO:0000256" key="1">
    <source>
        <dbReference type="SAM" id="MobiDB-lite"/>
    </source>
</evidence>
<name>A0A9P6TE10_9BASI</name>